<protein>
    <recommendedName>
        <fullName evidence="4">Virginiamycin B lyase</fullName>
    </recommendedName>
</protein>
<evidence type="ECO:0000313" key="3">
    <source>
        <dbReference type="Proteomes" id="UP001165498"/>
    </source>
</evidence>
<name>A0ABT1QN69_9GAMM</name>
<dbReference type="Proteomes" id="UP001165498">
    <property type="component" value="Unassembled WGS sequence"/>
</dbReference>
<reference evidence="2" key="1">
    <citation type="submission" date="2022-07" db="EMBL/GenBank/DDBJ databases">
        <title>Tahibacter sp., a new gammaproteobacterium isolated from the silt sample collected at pig farm.</title>
        <authorList>
            <person name="Chen H."/>
        </authorList>
    </citation>
    <scope>NUCLEOTIDE SEQUENCE</scope>
    <source>
        <strain evidence="2">P2K</strain>
    </source>
</reference>
<dbReference type="RefSeq" id="WP_255911800.1">
    <property type="nucleotide sequence ID" value="NZ_JANFQO010000003.1"/>
</dbReference>
<keyword evidence="3" id="KW-1185">Reference proteome</keyword>
<feature type="chain" id="PRO_5047450665" description="Virginiamycin B lyase" evidence="1">
    <location>
        <begin position="28"/>
        <end position="447"/>
    </location>
</feature>
<dbReference type="Gene3D" id="2.130.10.10">
    <property type="entry name" value="YVTN repeat-like/Quinoprotein amine dehydrogenase"/>
    <property type="match status" value="1"/>
</dbReference>
<dbReference type="InterPro" id="IPR051200">
    <property type="entry name" value="Host-pathogen_enzymatic-act"/>
</dbReference>
<evidence type="ECO:0000313" key="2">
    <source>
        <dbReference type="EMBL" id="MCQ4163966.1"/>
    </source>
</evidence>
<dbReference type="PANTHER" id="PTHR47197">
    <property type="entry name" value="PROTEIN NIRF"/>
    <property type="match status" value="1"/>
</dbReference>
<accession>A0ABT1QN69</accession>
<dbReference type="EMBL" id="JANFQO010000003">
    <property type="protein sequence ID" value="MCQ4163966.1"/>
    <property type="molecule type" value="Genomic_DNA"/>
</dbReference>
<keyword evidence="1" id="KW-0732">Signal</keyword>
<proteinExistence type="predicted"/>
<dbReference type="SUPFAM" id="SSF75011">
    <property type="entry name" value="3-carboxy-cis,cis-mucoante lactonizing enzyme"/>
    <property type="match status" value="1"/>
</dbReference>
<feature type="signal peptide" evidence="1">
    <location>
        <begin position="1"/>
        <end position="27"/>
    </location>
</feature>
<dbReference type="InterPro" id="IPR015943">
    <property type="entry name" value="WD40/YVTN_repeat-like_dom_sf"/>
</dbReference>
<dbReference type="PANTHER" id="PTHR47197:SF3">
    <property type="entry name" value="DIHYDRO-HEME D1 DEHYDROGENASE"/>
    <property type="match status" value="1"/>
</dbReference>
<gene>
    <name evidence="2" type="ORF">NM961_04510</name>
</gene>
<organism evidence="2 3">
    <name type="scientific">Tahibacter harae</name>
    <dbReference type="NCBI Taxonomy" id="2963937"/>
    <lineage>
        <taxon>Bacteria</taxon>
        <taxon>Pseudomonadati</taxon>
        <taxon>Pseudomonadota</taxon>
        <taxon>Gammaproteobacteria</taxon>
        <taxon>Lysobacterales</taxon>
        <taxon>Rhodanobacteraceae</taxon>
        <taxon>Tahibacter</taxon>
    </lineage>
</organism>
<evidence type="ECO:0000256" key="1">
    <source>
        <dbReference type="SAM" id="SignalP"/>
    </source>
</evidence>
<sequence length="447" mass="47716">MSGKCGWRVRWAVLVSLLFFSVFGAQAQECDSRLLVSGYESNVHVYDACSGTFLRILDADRRLLGPQAAKIGPDGRLWVVSEGMDRILRYNAETLDYIDTFAVLPPGWNVTGIAFGLGRDEVYFSSYKRNVLRRYAISTGEAKGDIALRGVAGPDNGLMTGPDGLIYIPGYDSNNVGVYIPGSGEVVPYIGVGANGLRNTRGLLVSPDSEKIYVTGEGSGQVLRFNFPTGAFDKVIRTGLNRPTGLAWGVDGSLLVASRAGVLKLDPESGADRGILVGAGSGGLAGPTYAAVIPVRTETPVPNGDRIGSQYWLTAVGRLNGNSAELEAHTALGAAFGPAFDPGQIRKPRWGSLRLTFTSCTEAQLSWNSTGENTANFGNGGYRLERIINNPLVAECQRTGMAAAPNTSWLSGTWYGGPTRDGEGFMLDSDGNGLIFLTWFTYRPAGT</sequence>
<comment type="caution">
    <text evidence="2">The sequence shown here is derived from an EMBL/GenBank/DDBJ whole genome shotgun (WGS) entry which is preliminary data.</text>
</comment>
<evidence type="ECO:0008006" key="4">
    <source>
        <dbReference type="Google" id="ProtNLM"/>
    </source>
</evidence>